<gene>
    <name evidence="1" type="ORF">FHX37_3300</name>
</gene>
<sequence length="245" mass="25911">MGYRYARQRADHTDLAQGCVLRSAPGYPGFPVRFASELLQRAAARVEHDGPVGMWDPCCGSGYLATVLGLLHRERLARVLASDVDADAVAVAERNLDLLAEGGLRRRERELRADAERFGKPALTERAEAARRLAGRFSRAGGALPAVVRRQDAFAPDPPDVPVDVVLTDVPYGGLSQWRGLAPAETEPAVSLMAALASVLPGGAVVGVTARTRKVPLPAGVSPLERVRVGNRAAVLVRAADVAGG</sequence>
<accession>A0A543NN87</accession>
<keyword evidence="2" id="KW-1185">Reference proteome</keyword>
<evidence type="ECO:0000313" key="1">
    <source>
        <dbReference type="EMBL" id="TQN33294.1"/>
    </source>
</evidence>
<organism evidence="1 2">
    <name type="scientific">Haloactinospora alba</name>
    <dbReference type="NCBI Taxonomy" id="405555"/>
    <lineage>
        <taxon>Bacteria</taxon>
        <taxon>Bacillati</taxon>
        <taxon>Actinomycetota</taxon>
        <taxon>Actinomycetes</taxon>
        <taxon>Streptosporangiales</taxon>
        <taxon>Nocardiopsidaceae</taxon>
        <taxon>Haloactinospora</taxon>
    </lineage>
</organism>
<dbReference type="SUPFAM" id="SSF53335">
    <property type="entry name" value="S-adenosyl-L-methionine-dependent methyltransferases"/>
    <property type="match status" value="1"/>
</dbReference>
<dbReference type="RefSeq" id="WP_141924679.1">
    <property type="nucleotide sequence ID" value="NZ_VFQC01000001.1"/>
</dbReference>
<dbReference type="EMBL" id="VFQC01000001">
    <property type="protein sequence ID" value="TQN33294.1"/>
    <property type="molecule type" value="Genomic_DNA"/>
</dbReference>
<reference evidence="1 2" key="1">
    <citation type="submission" date="2019-06" db="EMBL/GenBank/DDBJ databases">
        <title>Sequencing the genomes of 1000 actinobacteria strains.</title>
        <authorList>
            <person name="Klenk H.-P."/>
        </authorList>
    </citation>
    <scope>NUCLEOTIDE SEQUENCE [LARGE SCALE GENOMIC DNA]</scope>
    <source>
        <strain evidence="1 2">DSM 45015</strain>
    </source>
</reference>
<evidence type="ECO:0000313" key="2">
    <source>
        <dbReference type="Proteomes" id="UP000317422"/>
    </source>
</evidence>
<dbReference type="Pfam" id="PF11599">
    <property type="entry name" value="AviRa"/>
    <property type="match status" value="1"/>
</dbReference>
<dbReference type="Gene3D" id="1.10.287.540">
    <property type="entry name" value="Helix hairpin bin"/>
    <property type="match status" value="1"/>
</dbReference>
<keyword evidence="1" id="KW-0808">Transferase</keyword>
<keyword evidence="1" id="KW-0489">Methyltransferase</keyword>
<dbReference type="GO" id="GO:0008168">
    <property type="term" value="F:methyltransferase activity"/>
    <property type="evidence" value="ECO:0007669"/>
    <property type="project" value="UniProtKB-KW"/>
</dbReference>
<dbReference type="GO" id="GO:0032259">
    <property type="term" value="P:methylation"/>
    <property type="evidence" value="ECO:0007669"/>
    <property type="project" value="UniProtKB-KW"/>
</dbReference>
<dbReference type="Proteomes" id="UP000317422">
    <property type="component" value="Unassembled WGS sequence"/>
</dbReference>
<protein>
    <submittedName>
        <fullName evidence="1">rRNA methyltransferase AviRa</fullName>
    </submittedName>
</protein>
<dbReference type="AlphaFoldDB" id="A0A543NN87"/>
<dbReference type="Gene3D" id="3.40.50.150">
    <property type="entry name" value="Vaccinia Virus protein VP39"/>
    <property type="match status" value="1"/>
</dbReference>
<dbReference type="InterPro" id="IPR029063">
    <property type="entry name" value="SAM-dependent_MTases_sf"/>
</dbReference>
<dbReference type="InterPro" id="IPR024268">
    <property type="entry name" value="AviRa"/>
</dbReference>
<proteinExistence type="predicted"/>
<name>A0A543NN87_9ACTN</name>
<dbReference type="OrthoDB" id="3576210at2"/>
<comment type="caution">
    <text evidence="1">The sequence shown here is derived from an EMBL/GenBank/DDBJ whole genome shotgun (WGS) entry which is preliminary data.</text>
</comment>